<dbReference type="EMBL" id="FNBE01000007">
    <property type="protein sequence ID" value="SDF90244.1"/>
    <property type="molecule type" value="Genomic_DNA"/>
</dbReference>
<keyword evidence="1" id="KW-0472">Membrane</keyword>
<dbReference type="Proteomes" id="UP000198967">
    <property type="component" value="Unassembled WGS sequence"/>
</dbReference>
<dbReference type="Pfam" id="PF05227">
    <property type="entry name" value="CHASE3"/>
    <property type="match status" value="1"/>
</dbReference>
<evidence type="ECO:0000313" key="3">
    <source>
        <dbReference type="EMBL" id="SDF90244.1"/>
    </source>
</evidence>
<accession>A0A1G7PVG0</accession>
<keyword evidence="4" id="KW-1185">Reference proteome</keyword>
<dbReference type="AlphaFoldDB" id="A0A1G7PVG0"/>
<evidence type="ECO:0000256" key="1">
    <source>
        <dbReference type="SAM" id="Phobius"/>
    </source>
</evidence>
<feature type="transmembrane region" description="Helical" evidence="1">
    <location>
        <begin position="21"/>
        <end position="40"/>
    </location>
</feature>
<proteinExistence type="predicted"/>
<evidence type="ECO:0000313" key="4">
    <source>
        <dbReference type="Proteomes" id="UP000198967"/>
    </source>
</evidence>
<dbReference type="CDD" id="cd19410">
    <property type="entry name" value="HK9-like_sensor"/>
    <property type="match status" value="1"/>
</dbReference>
<evidence type="ECO:0000259" key="2">
    <source>
        <dbReference type="Pfam" id="PF05227"/>
    </source>
</evidence>
<organism evidence="3 4">
    <name type="scientific">Pseudonocardia oroxyli</name>
    <dbReference type="NCBI Taxonomy" id="366584"/>
    <lineage>
        <taxon>Bacteria</taxon>
        <taxon>Bacillati</taxon>
        <taxon>Actinomycetota</taxon>
        <taxon>Actinomycetes</taxon>
        <taxon>Pseudonocardiales</taxon>
        <taxon>Pseudonocardiaceae</taxon>
        <taxon>Pseudonocardia</taxon>
    </lineage>
</organism>
<feature type="domain" description="CHASE3" evidence="2">
    <location>
        <begin position="47"/>
        <end position="187"/>
    </location>
</feature>
<dbReference type="STRING" id="366584.SAMN05216377_107249"/>
<gene>
    <name evidence="3" type="ORF">SAMN05216377_107249</name>
</gene>
<feature type="transmembrane region" description="Helical" evidence="1">
    <location>
        <begin position="197"/>
        <end position="218"/>
    </location>
</feature>
<keyword evidence="1" id="KW-1133">Transmembrane helix</keyword>
<keyword evidence="1" id="KW-0812">Transmembrane</keyword>
<sequence length="279" mass="30729">MQAGLGLWNRIPVRTQGRITVGLPLVAVVVSACLALTGNLQRVDIETDIQRKFEMTAALSELTTVMVDAETGVRGYQLTRQVEFLQPFDQATAELPGVLTRLTGLASAEPGEKPRADKLRRLDGLRELAERQLADLDRQRSVVAAGGDTDAEIRPDLTYGKGLMDDIRAAVGGMQDDERRLLDDRIAEINAIRVRDYVSVAVALVAALLMRFLAWYLHRNGILRRVDRLTDTVRVLRAGGPVPAPPPAKRDTLGELEREIHLLDVGGPASDEDRRRNVS</sequence>
<dbReference type="InterPro" id="IPR007891">
    <property type="entry name" value="CHASE3"/>
</dbReference>
<name>A0A1G7PVG0_PSEOR</name>
<reference evidence="3 4" key="1">
    <citation type="submission" date="2016-10" db="EMBL/GenBank/DDBJ databases">
        <authorList>
            <person name="de Groot N.N."/>
        </authorList>
    </citation>
    <scope>NUCLEOTIDE SEQUENCE [LARGE SCALE GENOMIC DNA]</scope>
    <source>
        <strain evidence="3 4">CGMCC 4.3143</strain>
    </source>
</reference>
<protein>
    <submittedName>
        <fullName evidence="3">Sensor domain CHASE3-containing protein</fullName>
    </submittedName>
</protein>